<evidence type="ECO:0000256" key="1">
    <source>
        <dbReference type="ARBA" id="ARBA00022741"/>
    </source>
</evidence>
<evidence type="ECO:0000259" key="5">
    <source>
        <dbReference type="SMART" id="SM00382"/>
    </source>
</evidence>
<comment type="caution">
    <text evidence="6">The sequence shown here is derived from an EMBL/GenBank/DDBJ whole genome shotgun (WGS) entry which is preliminary data.</text>
</comment>
<keyword evidence="7" id="KW-1185">Reference proteome</keyword>
<evidence type="ECO:0000313" key="6">
    <source>
        <dbReference type="EMBL" id="KAJ6235772.1"/>
    </source>
</evidence>
<feature type="compositionally biased region" description="Basic residues" evidence="4">
    <location>
        <begin position="82"/>
        <end position="92"/>
    </location>
</feature>
<dbReference type="Gene3D" id="1.10.8.60">
    <property type="match status" value="2"/>
</dbReference>
<dbReference type="InterPro" id="IPR003959">
    <property type="entry name" value="ATPase_AAA_core"/>
</dbReference>
<dbReference type="InterPro" id="IPR027417">
    <property type="entry name" value="P-loop_NTPase"/>
</dbReference>
<organism evidence="6 7">
    <name type="scientific">Anaeramoeba flamelloides</name>
    <dbReference type="NCBI Taxonomy" id="1746091"/>
    <lineage>
        <taxon>Eukaryota</taxon>
        <taxon>Metamonada</taxon>
        <taxon>Anaeramoebidae</taxon>
        <taxon>Anaeramoeba</taxon>
    </lineage>
</organism>
<name>A0ABQ8XUU3_9EUKA</name>
<dbReference type="Gene3D" id="3.40.50.300">
    <property type="entry name" value="P-loop containing nucleotide triphosphate hydrolases"/>
    <property type="match status" value="2"/>
</dbReference>
<dbReference type="PANTHER" id="PTHR23077:SF171">
    <property type="entry name" value="NUCLEAR VALOSIN-CONTAINING PROTEIN-LIKE"/>
    <property type="match status" value="1"/>
</dbReference>
<keyword evidence="1" id="KW-0547">Nucleotide-binding</keyword>
<dbReference type="Pfam" id="PF17862">
    <property type="entry name" value="AAA_lid_3"/>
    <property type="match status" value="2"/>
</dbReference>
<accession>A0ABQ8XUU3</accession>
<dbReference type="SUPFAM" id="SSF52540">
    <property type="entry name" value="P-loop containing nucleoside triphosphate hydrolases"/>
    <property type="match status" value="2"/>
</dbReference>
<gene>
    <name evidence="6" type="ORF">M0813_28605</name>
</gene>
<feature type="compositionally biased region" description="Basic and acidic residues" evidence="4">
    <location>
        <begin position="93"/>
        <end position="102"/>
    </location>
</feature>
<evidence type="ECO:0000256" key="2">
    <source>
        <dbReference type="ARBA" id="ARBA00022840"/>
    </source>
</evidence>
<feature type="region of interest" description="Disordered" evidence="4">
    <location>
        <begin position="1"/>
        <end position="110"/>
    </location>
</feature>
<feature type="domain" description="AAA+ ATPase" evidence="5">
    <location>
        <begin position="146"/>
        <end position="289"/>
    </location>
</feature>
<dbReference type="PROSITE" id="PS00674">
    <property type="entry name" value="AAA"/>
    <property type="match status" value="1"/>
</dbReference>
<dbReference type="Proteomes" id="UP001150062">
    <property type="component" value="Unassembled WGS sequence"/>
</dbReference>
<evidence type="ECO:0000256" key="4">
    <source>
        <dbReference type="SAM" id="MobiDB-lite"/>
    </source>
</evidence>
<keyword evidence="3" id="KW-0175">Coiled coil</keyword>
<dbReference type="Pfam" id="PF00004">
    <property type="entry name" value="AAA"/>
    <property type="match status" value="2"/>
</dbReference>
<dbReference type="PANTHER" id="PTHR23077">
    <property type="entry name" value="AAA-FAMILY ATPASE"/>
    <property type="match status" value="1"/>
</dbReference>
<feature type="coiled-coil region" evidence="3">
    <location>
        <begin position="366"/>
        <end position="417"/>
    </location>
</feature>
<feature type="domain" description="AAA+ ATPase" evidence="5">
    <location>
        <begin position="526"/>
        <end position="663"/>
    </location>
</feature>
<protein>
    <submittedName>
        <fullName evidence="6">Nuclear valosin-containing protein-like</fullName>
    </submittedName>
</protein>
<proteinExistence type="predicted"/>
<dbReference type="InterPro" id="IPR003593">
    <property type="entry name" value="AAA+_ATPase"/>
</dbReference>
<dbReference type="EMBL" id="JAOAOG010000256">
    <property type="protein sequence ID" value="KAJ6235772.1"/>
    <property type="molecule type" value="Genomic_DNA"/>
</dbReference>
<feature type="compositionally biased region" description="Basic residues" evidence="4">
    <location>
        <begin position="1"/>
        <end position="17"/>
    </location>
</feature>
<sequence>MSKRRNKKKNNHRKRKQPTPIQKPNTQPKQNKPQTNKQQKNYPTQKVETNDPPKEFTYGLNQFLLETNNLGSLKEKATQQKNSKKKKKRRKNNKESLKKKSFDQSQEPQLSFKDLGGMDNIIKEIYEIIIKPLIYPEVYQILGTKPPRGILLHGPPGCGKTLLAKAIAGELLKYNVNFINISGPELIKQMSGESEREIRKVFRQAKQLAPCLVFIDEIDSITPKRDNVQREMERRIVSQLLTCLSDITSENNITKTVIVIGATNRPDSLDNALRRAGRFDKEIVLGIPDEKSRIEILKVVTKNMKLEDPENFNFSLLARKTPGYVGADLFSLKENAGVQAIQRIFKEKEDQMKYLETNEKEINFEKNEKEIEFENEIHNKESLESQEKKIEFEMVSLQNQEKMEEEKMEEIMETNTKNEDQTNHEIKDIQETNEIKLIEQEKSIFGDLNLPKFTQKELQAMSIKFSDFEKAIKFVQPSAKREGFTTIPNVKWEDVGALHKLKEELRISILLQIEKPESFKKYNLDNPAGVLLYGPPGCGKTLLAKAIANKCGCSFISVKGPELLNKYVGESELAVRQIFSRGRSSKPCIIFFDEFDSLCPKRESGDENRGTQRVVNQLLTEMDGVEERKGVFVIAATNRPDIIDRAMLRPGRLSKPLYVPLPAFDDRIEILKTLIRKVPKNEEKINFKKIAKKTEGFSGADLNHLVNEASQSACLEYIGKESTNTNDDDQLVKVCQTHFDKAFLKVNPSVSKSDKIIFLTNKKELKSKRGFKLGRILGCELDTALVQEENKTRIQF</sequence>
<dbReference type="InterPro" id="IPR003960">
    <property type="entry name" value="ATPase_AAA_CS"/>
</dbReference>
<keyword evidence="2" id="KW-0067">ATP-binding</keyword>
<evidence type="ECO:0000256" key="3">
    <source>
        <dbReference type="SAM" id="Coils"/>
    </source>
</evidence>
<feature type="compositionally biased region" description="Low complexity" evidence="4">
    <location>
        <begin position="18"/>
        <end position="41"/>
    </location>
</feature>
<reference evidence="6" key="1">
    <citation type="submission" date="2022-08" db="EMBL/GenBank/DDBJ databases">
        <title>Novel sulfate-reducing endosymbionts in the free-living metamonad Anaeramoeba.</title>
        <authorList>
            <person name="Jerlstrom-Hultqvist J."/>
            <person name="Cepicka I."/>
            <person name="Gallot-Lavallee L."/>
            <person name="Salas-Leiva D."/>
            <person name="Curtis B.A."/>
            <person name="Zahonova K."/>
            <person name="Pipaliya S."/>
            <person name="Dacks J."/>
            <person name="Roger A.J."/>
        </authorList>
    </citation>
    <scope>NUCLEOTIDE SEQUENCE</scope>
    <source>
        <strain evidence="6">Schooner1</strain>
    </source>
</reference>
<evidence type="ECO:0000313" key="7">
    <source>
        <dbReference type="Proteomes" id="UP001150062"/>
    </source>
</evidence>
<dbReference type="SMART" id="SM00382">
    <property type="entry name" value="AAA"/>
    <property type="match status" value="2"/>
</dbReference>
<dbReference type="InterPro" id="IPR050168">
    <property type="entry name" value="AAA_ATPase_domain"/>
</dbReference>
<dbReference type="CDD" id="cd19511">
    <property type="entry name" value="RecA-like_CDC48_r2-like"/>
    <property type="match status" value="1"/>
</dbReference>
<dbReference type="InterPro" id="IPR041569">
    <property type="entry name" value="AAA_lid_3"/>
</dbReference>